<feature type="compositionally biased region" description="Polar residues" evidence="1">
    <location>
        <begin position="9"/>
        <end position="20"/>
    </location>
</feature>
<feature type="region of interest" description="Disordered" evidence="1">
    <location>
        <begin position="91"/>
        <end position="118"/>
    </location>
</feature>
<evidence type="ECO:0000313" key="3">
    <source>
        <dbReference type="Proteomes" id="UP000664991"/>
    </source>
</evidence>
<gene>
    <name evidence="2" type="ORF">JEQ12_011071</name>
</gene>
<protein>
    <submittedName>
        <fullName evidence="2">Uncharacterized protein</fullName>
    </submittedName>
</protein>
<sequence length="171" mass="18916">MTALERSEPTSLGPQFNLKEQNTEALRETGKHQVNAAMTEGQLKLSSIFISEICPLQKIWKKKEKEKEKGEEVEEGKEESHLLFYQLRDPLPGSQKADQASPRCCAHTPAPEEVNTPDLKGQRIQLGVKGRKDLSPEATPAASFPCRAGVDSQRPSCPELDCYTLVNAIEG</sequence>
<evidence type="ECO:0000313" key="2">
    <source>
        <dbReference type="EMBL" id="KAG5196385.1"/>
    </source>
</evidence>
<organism evidence="2 3">
    <name type="scientific">Ovis aries</name>
    <name type="common">Sheep</name>
    <dbReference type="NCBI Taxonomy" id="9940"/>
    <lineage>
        <taxon>Eukaryota</taxon>
        <taxon>Metazoa</taxon>
        <taxon>Chordata</taxon>
        <taxon>Craniata</taxon>
        <taxon>Vertebrata</taxon>
        <taxon>Euteleostomi</taxon>
        <taxon>Mammalia</taxon>
        <taxon>Eutheria</taxon>
        <taxon>Laurasiatheria</taxon>
        <taxon>Artiodactyla</taxon>
        <taxon>Ruminantia</taxon>
        <taxon>Pecora</taxon>
        <taxon>Bovidae</taxon>
        <taxon>Caprinae</taxon>
        <taxon>Ovis</taxon>
    </lineage>
</organism>
<name>A0A835ZX85_SHEEP</name>
<evidence type="ECO:0000256" key="1">
    <source>
        <dbReference type="SAM" id="MobiDB-lite"/>
    </source>
</evidence>
<feature type="region of interest" description="Disordered" evidence="1">
    <location>
        <begin position="130"/>
        <end position="154"/>
    </location>
</feature>
<dbReference type="EMBL" id="JAEMGP010000021">
    <property type="protein sequence ID" value="KAG5196385.1"/>
    <property type="molecule type" value="Genomic_DNA"/>
</dbReference>
<dbReference type="AlphaFoldDB" id="A0A835ZX85"/>
<comment type="caution">
    <text evidence="2">The sequence shown here is derived from an EMBL/GenBank/DDBJ whole genome shotgun (WGS) entry which is preliminary data.</text>
</comment>
<proteinExistence type="predicted"/>
<reference evidence="2 3" key="1">
    <citation type="submission" date="2020-12" db="EMBL/GenBank/DDBJ databases">
        <title>De novo assembly of Tibetan sheep genome.</title>
        <authorList>
            <person name="Li X."/>
        </authorList>
    </citation>
    <scope>NUCLEOTIDE SEQUENCE [LARGE SCALE GENOMIC DNA]</scope>
    <source>
        <tissue evidence="2">Heart</tissue>
    </source>
</reference>
<accession>A0A835ZX85</accession>
<feature type="region of interest" description="Disordered" evidence="1">
    <location>
        <begin position="1"/>
        <end position="26"/>
    </location>
</feature>
<dbReference type="Proteomes" id="UP000664991">
    <property type="component" value="Chromosome 21"/>
</dbReference>